<accession>A0A835T7R1</accession>
<feature type="binding site" evidence="6">
    <location>
        <position position="1490"/>
    </location>
    <ligand>
        <name>ATP</name>
        <dbReference type="ChEBI" id="CHEBI:30616"/>
    </ligand>
</feature>
<feature type="domain" description="Protein kinase" evidence="10">
    <location>
        <begin position="1463"/>
        <end position="1782"/>
    </location>
</feature>
<evidence type="ECO:0000256" key="1">
    <source>
        <dbReference type="ARBA" id="ARBA00022527"/>
    </source>
</evidence>
<feature type="transmembrane region" description="Helical" evidence="9">
    <location>
        <begin position="331"/>
        <end position="353"/>
    </location>
</feature>
<organism evidence="12 13">
    <name type="scientific">Chlamydomonas schloesseri</name>
    <dbReference type="NCBI Taxonomy" id="2026947"/>
    <lineage>
        <taxon>Eukaryota</taxon>
        <taxon>Viridiplantae</taxon>
        <taxon>Chlorophyta</taxon>
        <taxon>core chlorophytes</taxon>
        <taxon>Chlorophyceae</taxon>
        <taxon>CS clade</taxon>
        <taxon>Chlamydomonadales</taxon>
        <taxon>Chlamydomonadaceae</taxon>
        <taxon>Chlamydomonas</taxon>
    </lineage>
</organism>
<dbReference type="PANTHER" id="PTHR44329">
    <property type="entry name" value="SERINE/THREONINE-PROTEIN KINASE TNNI3K-RELATED"/>
    <property type="match status" value="1"/>
</dbReference>
<dbReference type="Proteomes" id="UP000613740">
    <property type="component" value="Unassembled WGS sequence"/>
</dbReference>
<keyword evidence="3 6" id="KW-0547">Nucleotide-binding</keyword>
<feature type="compositionally biased region" description="Low complexity" evidence="8">
    <location>
        <begin position="1832"/>
        <end position="1847"/>
    </location>
</feature>
<evidence type="ECO:0000313" key="12">
    <source>
        <dbReference type="EMBL" id="KAG2438991.1"/>
    </source>
</evidence>
<dbReference type="PRINTS" id="PR00109">
    <property type="entry name" value="TYRKINASE"/>
</dbReference>
<feature type="transmembrane region" description="Helical" evidence="9">
    <location>
        <begin position="1333"/>
        <end position="1355"/>
    </location>
</feature>
<feature type="region of interest" description="Disordered" evidence="8">
    <location>
        <begin position="1408"/>
        <end position="1432"/>
    </location>
</feature>
<comment type="caution">
    <text evidence="12">The sequence shown here is derived from an EMBL/GenBank/DDBJ whole genome shotgun (WGS) entry which is preliminary data.</text>
</comment>
<evidence type="ECO:0000256" key="6">
    <source>
        <dbReference type="PROSITE-ProRule" id="PRU10141"/>
    </source>
</evidence>
<reference evidence="12" key="1">
    <citation type="journal article" date="2020" name="bioRxiv">
        <title>Comparative genomics of Chlamydomonas.</title>
        <authorList>
            <person name="Craig R.J."/>
            <person name="Hasan A.R."/>
            <person name="Ness R.W."/>
            <person name="Keightley P.D."/>
        </authorList>
    </citation>
    <scope>NUCLEOTIDE SEQUENCE</scope>
    <source>
        <strain evidence="12">CCAP 11/173</strain>
    </source>
</reference>
<keyword evidence="9" id="KW-0812">Transmembrane</keyword>
<feature type="domain" description="CHASE" evidence="11">
    <location>
        <begin position="132"/>
        <end position="210"/>
    </location>
</feature>
<dbReference type="PROSITE" id="PS50839">
    <property type="entry name" value="CHASE"/>
    <property type="match status" value="2"/>
</dbReference>
<dbReference type="InterPro" id="IPR011009">
    <property type="entry name" value="Kinase-like_dom_sf"/>
</dbReference>
<proteinExistence type="predicted"/>
<dbReference type="Pfam" id="PF07714">
    <property type="entry name" value="PK_Tyr_Ser-Thr"/>
    <property type="match status" value="4"/>
</dbReference>
<dbReference type="SUPFAM" id="SSF56112">
    <property type="entry name" value="Protein kinase-like (PK-like)"/>
    <property type="match status" value="2"/>
</dbReference>
<feature type="compositionally biased region" description="Low complexity" evidence="8">
    <location>
        <begin position="819"/>
        <end position="828"/>
    </location>
</feature>
<keyword evidence="2" id="KW-0808">Transferase</keyword>
<evidence type="ECO:0000256" key="9">
    <source>
        <dbReference type="SAM" id="Phobius"/>
    </source>
</evidence>
<evidence type="ECO:0000256" key="5">
    <source>
        <dbReference type="ARBA" id="ARBA00022840"/>
    </source>
</evidence>
<feature type="domain" description="CHASE" evidence="11">
    <location>
        <begin position="1134"/>
        <end position="1212"/>
    </location>
</feature>
<dbReference type="InterPro" id="IPR008271">
    <property type="entry name" value="Ser/Thr_kinase_AS"/>
</dbReference>
<dbReference type="PROSITE" id="PS00107">
    <property type="entry name" value="PROTEIN_KINASE_ATP"/>
    <property type="match status" value="2"/>
</dbReference>
<dbReference type="Gene3D" id="1.10.510.10">
    <property type="entry name" value="Transferase(Phosphotransferase) domain 1"/>
    <property type="match status" value="2"/>
</dbReference>
<dbReference type="InterPro" id="IPR001245">
    <property type="entry name" value="Ser-Thr/Tyr_kinase_cat_dom"/>
</dbReference>
<feature type="coiled-coil region" evidence="7">
    <location>
        <begin position="1362"/>
        <end position="1392"/>
    </location>
</feature>
<dbReference type="InterPro" id="IPR017441">
    <property type="entry name" value="Protein_kinase_ATP_BS"/>
</dbReference>
<dbReference type="InterPro" id="IPR051681">
    <property type="entry name" value="Ser/Thr_Kinases-Pseudokinases"/>
</dbReference>
<evidence type="ECO:0000256" key="3">
    <source>
        <dbReference type="ARBA" id="ARBA00022741"/>
    </source>
</evidence>
<evidence type="ECO:0000313" key="13">
    <source>
        <dbReference type="Proteomes" id="UP000613740"/>
    </source>
</evidence>
<name>A0A835T7R1_9CHLO</name>
<dbReference type="InterPro" id="IPR000719">
    <property type="entry name" value="Prot_kinase_dom"/>
</dbReference>
<dbReference type="PROSITE" id="PS50011">
    <property type="entry name" value="PROTEIN_KINASE_DOM"/>
    <property type="match status" value="2"/>
</dbReference>
<keyword evidence="5 6" id="KW-0067">ATP-binding</keyword>
<keyword evidence="13" id="KW-1185">Reference proteome</keyword>
<dbReference type="Gene3D" id="3.30.200.20">
    <property type="entry name" value="Phosphorylase Kinase, domain 1"/>
    <property type="match status" value="2"/>
</dbReference>
<protein>
    <recommendedName>
        <fullName evidence="14">Protein kinase domain-containing protein</fullName>
    </recommendedName>
</protein>
<keyword evidence="4" id="KW-0418">Kinase</keyword>
<keyword evidence="1" id="KW-0723">Serine/threonine-protein kinase</keyword>
<keyword evidence="9" id="KW-0472">Membrane</keyword>
<feature type="compositionally biased region" description="Basic and acidic residues" evidence="8">
    <location>
        <begin position="802"/>
        <end position="813"/>
    </location>
</feature>
<dbReference type="PROSITE" id="PS00108">
    <property type="entry name" value="PROTEIN_KINASE_ST"/>
    <property type="match status" value="2"/>
</dbReference>
<evidence type="ECO:0000259" key="10">
    <source>
        <dbReference type="PROSITE" id="PS50011"/>
    </source>
</evidence>
<feature type="transmembrane region" description="Helical" evidence="9">
    <location>
        <begin position="1037"/>
        <end position="1063"/>
    </location>
</feature>
<evidence type="ECO:0000256" key="7">
    <source>
        <dbReference type="SAM" id="Coils"/>
    </source>
</evidence>
<keyword evidence="9" id="KW-1133">Transmembrane helix</keyword>
<dbReference type="EMBL" id="JAEHOD010000042">
    <property type="protein sequence ID" value="KAG2438991.1"/>
    <property type="molecule type" value="Genomic_DNA"/>
</dbReference>
<feature type="compositionally biased region" description="Polar residues" evidence="8">
    <location>
        <begin position="790"/>
        <end position="800"/>
    </location>
</feature>
<evidence type="ECO:0000256" key="8">
    <source>
        <dbReference type="SAM" id="MobiDB-lite"/>
    </source>
</evidence>
<gene>
    <name evidence="12" type="ORF">HYH02_010782</name>
</gene>
<evidence type="ECO:0008006" key="14">
    <source>
        <dbReference type="Google" id="ProtNLM"/>
    </source>
</evidence>
<feature type="transmembrane region" description="Helical" evidence="9">
    <location>
        <begin position="35"/>
        <end position="61"/>
    </location>
</feature>
<dbReference type="OrthoDB" id="540454at2759"/>
<feature type="region of interest" description="Disordered" evidence="8">
    <location>
        <begin position="1815"/>
        <end position="1915"/>
    </location>
</feature>
<evidence type="ECO:0000259" key="11">
    <source>
        <dbReference type="PROSITE" id="PS50839"/>
    </source>
</evidence>
<feature type="domain" description="Protein kinase" evidence="10">
    <location>
        <begin position="457"/>
        <end position="776"/>
    </location>
</feature>
<dbReference type="InterPro" id="IPR006189">
    <property type="entry name" value="CHASE_dom"/>
</dbReference>
<feature type="region of interest" description="Disordered" evidence="8">
    <location>
        <begin position="790"/>
        <end position="855"/>
    </location>
</feature>
<evidence type="ECO:0000256" key="4">
    <source>
        <dbReference type="ARBA" id="ARBA00022777"/>
    </source>
</evidence>
<dbReference type="SMART" id="SM00220">
    <property type="entry name" value="S_TKc"/>
    <property type="match status" value="2"/>
</dbReference>
<dbReference type="GO" id="GO:0004674">
    <property type="term" value="F:protein serine/threonine kinase activity"/>
    <property type="evidence" value="ECO:0007669"/>
    <property type="project" value="UniProtKB-KW"/>
</dbReference>
<feature type="binding site" evidence="6">
    <location>
        <position position="484"/>
    </location>
    <ligand>
        <name>ATP</name>
        <dbReference type="ChEBI" id="CHEBI:30616"/>
    </ligand>
</feature>
<evidence type="ECO:0000256" key="2">
    <source>
        <dbReference type="ARBA" id="ARBA00022679"/>
    </source>
</evidence>
<sequence length="1915" mass="209323">MNPRPSSCCSVVWLDMKDTLEDVLDIVRVYPLATLLLPLLVFALLTGFGVWGVIAGANTYAEQHKNDVRSRAVDAATGFQIQLQQSFTPGVTMQMLVKQRPDWEYWVQNFNSTAAELMSRVPKGALWDLQLQPFAQVMLIAPLRPEDLSQINPPRDLIGDPTRRDDIYKIIRTRQPGVNGPFWLVQGFTGAFVRYPIFVPDVSEEETFGFRYKDNSTAIPYSGLPTSVRTCSICYNATTREKWWGLLTVLVNYDEVTNGQDAYLATLRKLNYHYALVRPINSTSEQVIAQVGPTSLRDEDAVTVEVRVLNAVWQLRVAMAGGFKPVWEGPVIAAVVIMSFVVSTLLFITAVSLKRQRLLLWESLDTNYQLTTVTQRLEEEKERRDVLLVRQYDLLRCLDANLLANRNDRQPNGGDASRRLSSDVLASDDSRKSIMSRIEEARRGLQSQNVSAAEETIQLLELLGSGAFGKVQRGLWRGTVVAVKTMILPANMTGQEKREKMAVMEAAISSSLVHPNIVTTYTYFIRPYHEPEHEGIQNMQIGPGPGQTTLDSAFSSRGASAVRAGSGDTQTSIHSYEVRLVLEFCDKGSLKDALDQHVFMQSGSLNLAAMLETAADVAKAMVHMHAANVLHSDLKARNIMLKSSGTEGRGIVAKVADFGLSTRMEHQETHLSSCFQGTLTHMAPEVMLEGRISKAADVYSFGILLWELFCAGDPFQGVPRAHLGHAITKEARRPKFPPFAPAGFVRLATRCWDPDASLRPTFEEVLSELVRMREELGGDTPQLVVARLQRTPSADQNAVNRESPRLPPVDHRSSTRYNQQQQQQQQQQPGKQSLDPPSPFAAHPSGGGSTGASAGASPAVVAAAVAAGGSLGGVRKGRFVRWSNGAVSSPLPLHCAALGASVSSAGSHSACELGQAGHIEVKIPWVRRSHSDGGEGEESGDDALQGEAVGSCIMGGTGHPPDVLGAGCSLGHRPQGKGPLVQRRLRKMGIQLGGPAATSMTPTLPSLDEHADEETLISNAAAKDVLDIVRVYPLATLLLPLLVFALLTGFGVWGVIAGANTYAEQHKNDVRSRAVDAATGFQIQLQQSFTPGVTMQMLVKQRPDWEYWVQNFNSTAAELMSRVPKGALWNLQLQPFAQVMMIHPFRPEDLSQVSPPRDLIGDPARRDPVLQAIRTAQPEVAGPLRVGQGFMGAFVRYPIFVPDVSEEETFGFRYKDNSTAIPYSGLPTSVRNCGICYNATTREKWWGLLTVLVNYDEVTNGQDAYLATLRKLNYYYALVRPINSTSEQVIAQVGPTSLRDEDAVTVEVRVLNAVWQLRVTMADGFRPSWEGPVIAAVVILAFVVSTLLCITAVSLKKQRLLLRESMETNQKLVTATQRLEEEKERMDVLLVRQYDLLRCLDANLPPSRSELRRQGSSSEAPPGRSVSFSALSASDSRKDMLRRIEEARRSLQSQNVSLTEDPIQLLEVLGCGAFGKVQRGLWRGTVVAVKTMILPANMTGQEKREKMAVMEAAISSSLVHPNIVTTYTYFIRPYHEPEHEGIQNMQIGPGPGQTTLDSAFSSRGASAVRAGSGDTQTSIHSYEVRLVLEFCDKGSLKDALDQHVFMQSGSLNLAAMLETAADVAKAMVHMHAANVLHSDLKARNIMLKSSGTEGRGIVAKVADFGLSTRMEHQETHLSSCFQGTLTHMAPEVMLEGRISKAADVYSFGILLWELFCAGDPFQGVPRAHLGHAITKEARRPKFPPFAPAGFVRLATRCWDPDASLRPTFEEVLSELVRMREELGGDTPQLVVTPPKPVRPRLAFAGAVDEARAYSYSAGEGEGGAADLKRTLSDGVDGDGSSDPPSVDACLSTGGGLIPFELLSTTGGSRGRRPQGKGPQVQRRLRKMGIQLGGPAATSMTPTLPALDEHTDEEAC</sequence>
<dbReference type="PANTHER" id="PTHR44329:SF214">
    <property type="entry name" value="PROTEIN KINASE DOMAIN-CONTAINING PROTEIN"/>
    <property type="match status" value="1"/>
</dbReference>
<dbReference type="GO" id="GO:0005524">
    <property type="term" value="F:ATP binding"/>
    <property type="evidence" value="ECO:0007669"/>
    <property type="project" value="UniProtKB-UniRule"/>
</dbReference>
<keyword evidence="7" id="KW-0175">Coiled coil</keyword>